<keyword evidence="2" id="KW-1185">Reference proteome</keyword>
<protein>
    <recommendedName>
        <fullName evidence="3">Glycoside hydrolase family 13</fullName>
    </recommendedName>
</protein>
<dbReference type="PATRIC" id="fig|68223.7.peg.4073"/>
<name>A0A0F4ISY2_9ACTN</name>
<dbReference type="Proteomes" id="UP000033551">
    <property type="component" value="Unassembled WGS sequence"/>
</dbReference>
<dbReference type="GO" id="GO:0005975">
    <property type="term" value="P:carbohydrate metabolic process"/>
    <property type="evidence" value="ECO:0007669"/>
    <property type="project" value="UniProtKB-ARBA"/>
</dbReference>
<organism evidence="1 2">
    <name type="scientific">Streptomyces katrae</name>
    <dbReference type="NCBI Taxonomy" id="68223"/>
    <lineage>
        <taxon>Bacteria</taxon>
        <taxon>Bacillati</taxon>
        <taxon>Actinomycetota</taxon>
        <taxon>Actinomycetes</taxon>
        <taxon>Kitasatosporales</taxon>
        <taxon>Streptomycetaceae</taxon>
        <taxon>Streptomyces</taxon>
    </lineage>
</organism>
<reference evidence="1 2" key="1">
    <citation type="submission" date="2015-02" db="EMBL/GenBank/DDBJ databases">
        <authorList>
            <person name="Ju K.-S."/>
            <person name="Doroghazi J.R."/>
            <person name="Metcalf W."/>
        </authorList>
    </citation>
    <scope>NUCLEOTIDE SEQUENCE [LARGE SCALE GENOMIC DNA]</scope>
    <source>
        <strain evidence="1 2">NRRL ISP-5550</strain>
    </source>
</reference>
<sequence length="91" mass="9987">MLERQQLKDRTRVTFVLPEGAPEGPVSVVGDFNQWDPSAHPLTPRGDGTRAVTVALPARGSHSFRYLAAGDYWFDDEQADGHDGANGRLHT</sequence>
<gene>
    <name evidence="1" type="ORF">VR44_34970</name>
</gene>
<accession>A0A0F4ISY2</accession>
<dbReference type="SUPFAM" id="SSF81296">
    <property type="entry name" value="E set domains"/>
    <property type="match status" value="1"/>
</dbReference>
<comment type="caution">
    <text evidence="1">The sequence shown here is derived from an EMBL/GenBank/DDBJ whole genome shotgun (WGS) entry which is preliminary data.</text>
</comment>
<dbReference type="OrthoDB" id="9811945at2"/>
<dbReference type="AlphaFoldDB" id="A0A0F4ISY2"/>
<proteinExistence type="predicted"/>
<dbReference type="EMBL" id="JZWV01001203">
    <property type="protein sequence ID" value="KJY24568.1"/>
    <property type="molecule type" value="Genomic_DNA"/>
</dbReference>
<dbReference type="RefSeq" id="WP_045951674.1">
    <property type="nucleotide sequence ID" value="NZ_JZWV01001203.1"/>
</dbReference>
<evidence type="ECO:0000313" key="2">
    <source>
        <dbReference type="Proteomes" id="UP000033551"/>
    </source>
</evidence>
<evidence type="ECO:0000313" key="1">
    <source>
        <dbReference type="EMBL" id="KJY24568.1"/>
    </source>
</evidence>
<evidence type="ECO:0008006" key="3">
    <source>
        <dbReference type="Google" id="ProtNLM"/>
    </source>
</evidence>
<dbReference type="InterPro" id="IPR013783">
    <property type="entry name" value="Ig-like_fold"/>
</dbReference>
<dbReference type="CDD" id="cd07184">
    <property type="entry name" value="E_set_Isoamylase_like_N"/>
    <property type="match status" value="1"/>
</dbReference>
<dbReference type="Gene3D" id="2.60.40.10">
    <property type="entry name" value="Immunoglobulins"/>
    <property type="match status" value="1"/>
</dbReference>
<dbReference type="InterPro" id="IPR014756">
    <property type="entry name" value="Ig_E-set"/>
</dbReference>